<keyword evidence="2" id="KW-1185">Reference proteome</keyword>
<evidence type="ECO:0000313" key="1">
    <source>
        <dbReference type="EMBL" id="KAK7048148.1"/>
    </source>
</evidence>
<name>A0AAW0DA21_9AGAR</name>
<protein>
    <submittedName>
        <fullName evidence="1">F-box domain-containing protein</fullName>
    </submittedName>
</protein>
<reference evidence="1 2" key="1">
    <citation type="journal article" date="2024" name="J Genomics">
        <title>Draft genome sequencing and assembly of Favolaschia claudopus CIRM-BRFM 2984 isolated from oak limbs.</title>
        <authorList>
            <person name="Navarro D."/>
            <person name="Drula E."/>
            <person name="Chaduli D."/>
            <person name="Cazenave R."/>
            <person name="Ahrendt S."/>
            <person name="Wang J."/>
            <person name="Lipzen A."/>
            <person name="Daum C."/>
            <person name="Barry K."/>
            <person name="Grigoriev I.V."/>
            <person name="Favel A."/>
            <person name="Rosso M.N."/>
            <person name="Martin F."/>
        </authorList>
    </citation>
    <scope>NUCLEOTIDE SEQUENCE [LARGE SCALE GENOMIC DNA]</scope>
    <source>
        <strain evidence="1 2">CIRM-BRFM 2984</strain>
    </source>
</reference>
<dbReference type="AlphaFoldDB" id="A0AAW0DA21"/>
<organism evidence="1 2">
    <name type="scientific">Favolaschia claudopus</name>
    <dbReference type="NCBI Taxonomy" id="2862362"/>
    <lineage>
        <taxon>Eukaryota</taxon>
        <taxon>Fungi</taxon>
        <taxon>Dikarya</taxon>
        <taxon>Basidiomycota</taxon>
        <taxon>Agaricomycotina</taxon>
        <taxon>Agaricomycetes</taxon>
        <taxon>Agaricomycetidae</taxon>
        <taxon>Agaricales</taxon>
        <taxon>Marasmiineae</taxon>
        <taxon>Mycenaceae</taxon>
        <taxon>Favolaschia</taxon>
    </lineage>
</organism>
<gene>
    <name evidence="1" type="ORF">R3P38DRAFT_2867680</name>
</gene>
<dbReference type="EMBL" id="JAWWNJ010000009">
    <property type="protein sequence ID" value="KAK7048148.1"/>
    <property type="molecule type" value="Genomic_DNA"/>
</dbReference>
<accession>A0AAW0DA21</accession>
<comment type="caution">
    <text evidence="1">The sequence shown here is derived from an EMBL/GenBank/DDBJ whole genome shotgun (WGS) entry which is preliminary data.</text>
</comment>
<proteinExistence type="predicted"/>
<sequence length="519" mass="60240">MLTLLLDSFSNDIYALRRLELEESEILTIVPSHLGPGRTRYHNARILFSREVGEELAEECAGFLEDGEIDRSNTNYLEWFEKRSQHMKVINQHAQLCATWAAERSNERKDQLDDSRRLRQEAIVDRLTALGWGTEIPFHIKQLNKHKSFKQPKELTERIWKNIETPLVEFLADLEQKRLASLRVKLIKERRLLAAKVYNGFVDSSPHEDILPPKVDMLSTEPFRTIIEDSPIYPEQKITEESFATALLSVPQFASSWKRRKDERLVEIMRKCNPEFTTEHLCLAKTFFRCSEYSNAEPISYPRILMHGSATYSSRWAYVTSDRESNSLQGTLKEEAWNADRKVRFHEEAERKAQFVVKACGLDPDVTTRAEMEDRNPALECLNCTGDSGRLFMRWDAAVHHNCAYPRGEALPPPSWKCLAVDEEDLFVTKEREVFEAGRPETGWIPVEDPDVHCCKACGNRRKMTRSRLRNHLWTKHNILDEVKFEHFEYHPDAAIDSRYPQAVRMNLLADGDSEEGDK</sequence>
<dbReference type="Proteomes" id="UP001362999">
    <property type="component" value="Unassembled WGS sequence"/>
</dbReference>
<evidence type="ECO:0000313" key="2">
    <source>
        <dbReference type="Proteomes" id="UP001362999"/>
    </source>
</evidence>